<protein>
    <submittedName>
        <fullName evidence="3">Uncharacterized protein</fullName>
    </submittedName>
</protein>
<proteinExistence type="predicted"/>
<keyword evidence="2" id="KW-0472">Membrane</keyword>
<evidence type="ECO:0000313" key="4">
    <source>
        <dbReference type="Proteomes" id="UP000264071"/>
    </source>
</evidence>
<comment type="caution">
    <text evidence="3">The sequence shown here is derived from an EMBL/GenBank/DDBJ whole genome shotgun (WGS) entry which is preliminary data.</text>
</comment>
<dbReference type="EMBL" id="DPIY01000001">
    <property type="protein sequence ID" value="HCT55700.1"/>
    <property type="molecule type" value="Genomic_DNA"/>
</dbReference>
<dbReference type="Proteomes" id="UP000264071">
    <property type="component" value="Unassembled WGS sequence"/>
</dbReference>
<gene>
    <name evidence="3" type="ORF">DGD08_00655</name>
</gene>
<accession>A0A3D4V3K6</accession>
<evidence type="ECO:0000256" key="2">
    <source>
        <dbReference type="SAM" id="Phobius"/>
    </source>
</evidence>
<feature type="coiled-coil region" evidence="1">
    <location>
        <begin position="19"/>
        <end position="46"/>
    </location>
</feature>
<reference evidence="3 4" key="1">
    <citation type="journal article" date="2018" name="Nat. Biotechnol.">
        <title>A standardized bacterial taxonomy based on genome phylogeny substantially revises the tree of life.</title>
        <authorList>
            <person name="Parks D.H."/>
            <person name="Chuvochina M."/>
            <person name="Waite D.W."/>
            <person name="Rinke C."/>
            <person name="Skarshewski A."/>
            <person name="Chaumeil P.A."/>
            <person name="Hugenholtz P."/>
        </authorList>
    </citation>
    <scope>NUCLEOTIDE SEQUENCE [LARGE SCALE GENOMIC DNA]</scope>
    <source>
        <strain evidence="3">UBA8844</strain>
    </source>
</reference>
<name>A0A3D4V3K6_9BACT</name>
<keyword evidence="1" id="KW-0175">Coiled coil</keyword>
<organism evidence="3 4">
    <name type="scientific">Gemmatimonas aurantiaca</name>
    <dbReference type="NCBI Taxonomy" id="173480"/>
    <lineage>
        <taxon>Bacteria</taxon>
        <taxon>Pseudomonadati</taxon>
        <taxon>Gemmatimonadota</taxon>
        <taxon>Gemmatimonadia</taxon>
        <taxon>Gemmatimonadales</taxon>
        <taxon>Gemmatimonadaceae</taxon>
        <taxon>Gemmatimonas</taxon>
    </lineage>
</organism>
<keyword evidence="2" id="KW-1133">Transmembrane helix</keyword>
<dbReference type="AlphaFoldDB" id="A0A3D4V3K6"/>
<evidence type="ECO:0000256" key="1">
    <source>
        <dbReference type="SAM" id="Coils"/>
    </source>
</evidence>
<keyword evidence="2" id="KW-0812">Transmembrane</keyword>
<evidence type="ECO:0000313" key="3">
    <source>
        <dbReference type="EMBL" id="HCT55700.1"/>
    </source>
</evidence>
<feature type="transmembrane region" description="Helical" evidence="2">
    <location>
        <begin position="109"/>
        <end position="129"/>
    </location>
</feature>
<sequence length="199" mass="21717">MVGGTTIPLNNTPVSAADLAALRSRRTELSNQLTSAQGRRDDLVKELRTSPEGVARTGIEQRMSVIDERIVQIEKDIAANGRELARAPLARAETQAPPRVGGFLTSGQVTGISIVFTVTVLMPIAMAYARSIMRRASQPKPAPQVLESAARLERMEQAIDTIAVEVERISEGQRFVTQLMAPKPQQDSVLIGERHEVPR</sequence>